<dbReference type="CDD" id="cd00093">
    <property type="entry name" value="HTH_XRE"/>
    <property type="match status" value="1"/>
</dbReference>
<dbReference type="PROSITE" id="PS50943">
    <property type="entry name" value="HTH_CROC1"/>
    <property type="match status" value="1"/>
</dbReference>
<dbReference type="Pfam" id="PF12844">
    <property type="entry name" value="HTH_19"/>
    <property type="match status" value="1"/>
</dbReference>
<dbReference type="GO" id="GO:0003677">
    <property type="term" value="F:DNA binding"/>
    <property type="evidence" value="ECO:0007669"/>
    <property type="project" value="UniProtKB-KW"/>
</dbReference>
<feature type="domain" description="HTH cro/C1-type" evidence="3">
    <location>
        <begin position="7"/>
        <end position="61"/>
    </location>
</feature>
<feature type="transmembrane region" description="Helical" evidence="2">
    <location>
        <begin position="88"/>
        <end position="109"/>
    </location>
</feature>
<dbReference type="RefSeq" id="WP_213543871.1">
    <property type="nucleotide sequence ID" value="NZ_AP023421.1"/>
</dbReference>
<keyword evidence="4" id="KW-0614">Plasmid</keyword>
<feature type="transmembrane region" description="Helical" evidence="2">
    <location>
        <begin position="164"/>
        <end position="185"/>
    </location>
</feature>
<protein>
    <recommendedName>
        <fullName evidence="3">HTH cro/C1-type domain-containing protein</fullName>
    </recommendedName>
</protein>
<name>A0A830QU04_9FIRM</name>
<dbReference type="SUPFAM" id="SSF47413">
    <property type="entry name" value="lambda repressor-like DNA-binding domains"/>
    <property type="match status" value="1"/>
</dbReference>
<evidence type="ECO:0000313" key="5">
    <source>
        <dbReference type="Proteomes" id="UP000679848"/>
    </source>
</evidence>
<gene>
    <name evidence="4" type="ORF">MM59RIKEN_32780</name>
</gene>
<evidence type="ECO:0000256" key="2">
    <source>
        <dbReference type="SAM" id="Phobius"/>
    </source>
</evidence>
<feature type="transmembrane region" description="Helical" evidence="2">
    <location>
        <begin position="270"/>
        <end position="292"/>
    </location>
</feature>
<feature type="transmembrane region" description="Helical" evidence="2">
    <location>
        <begin position="197"/>
        <end position="219"/>
    </location>
</feature>
<dbReference type="InterPro" id="IPR010982">
    <property type="entry name" value="Lambda_DNA-bd_dom_sf"/>
</dbReference>
<dbReference type="PANTHER" id="PTHR46558">
    <property type="entry name" value="TRACRIPTIONAL REGULATORY PROTEIN-RELATED-RELATED"/>
    <property type="match status" value="1"/>
</dbReference>
<proteinExistence type="predicted"/>
<keyword evidence="2" id="KW-0472">Membrane</keyword>
<dbReference type="KEGG" id="pfaa:MM59RIKEN_32780"/>
<dbReference type="AlphaFoldDB" id="A0A830QU04"/>
<evidence type="ECO:0000259" key="3">
    <source>
        <dbReference type="PROSITE" id="PS50943"/>
    </source>
</evidence>
<accession>A0A830QU04</accession>
<feature type="transmembrane region" description="Helical" evidence="2">
    <location>
        <begin position="243"/>
        <end position="264"/>
    </location>
</feature>
<dbReference type="SMART" id="SM00530">
    <property type="entry name" value="HTH_XRE"/>
    <property type="match status" value="1"/>
</dbReference>
<dbReference type="EMBL" id="AP023421">
    <property type="protein sequence ID" value="BCK85959.1"/>
    <property type="molecule type" value="Genomic_DNA"/>
</dbReference>
<evidence type="ECO:0000313" key="4">
    <source>
        <dbReference type="EMBL" id="BCK85959.1"/>
    </source>
</evidence>
<keyword evidence="5" id="KW-1185">Reference proteome</keyword>
<geneLocation type="plasmid" evidence="4 5">
    <name>pMM59_01</name>
</geneLocation>
<keyword evidence="1" id="KW-0238">DNA-binding</keyword>
<organism evidence="4 5">
    <name type="scientific">Pusillibacter faecalis</name>
    <dbReference type="NCBI Taxonomy" id="2714358"/>
    <lineage>
        <taxon>Bacteria</taxon>
        <taxon>Bacillati</taxon>
        <taxon>Bacillota</taxon>
        <taxon>Clostridia</taxon>
        <taxon>Eubacteriales</taxon>
        <taxon>Oscillospiraceae</taxon>
        <taxon>Pusillibacter</taxon>
    </lineage>
</organism>
<sequence>MAFPENLQFIRARVGLTQEQLAEQLEVSRQSVSKWEGGQSFPEMETLLHICNLYDVNLDVLLRGSVEESQVADTAQYDAFMNRFSRQISFAVGGILAGVGGMLLLQAWGGFPDGLSGALFLFVVSICVVVIVASGMQQQNFCKRHPVIADFYTQEEKEVFHQKFVWYIAGGVGAILFGAVLLILSCTYLPEREPYETLVVGCFMLIVAGAVTALVYGGMQDDKYKIWKYNRDNNPTPEARRRLNLIGAACGVVMLLATAVYVGLGLTKELWGSAWWVFPVGGLLCGVVHVILDPYKGEE</sequence>
<keyword evidence="2" id="KW-0812">Transmembrane</keyword>
<dbReference type="InterPro" id="IPR036259">
    <property type="entry name" value="MFS_trans_sf"/>
</dbReference>
<dbReference type="InterPro" id="IPR001387">
    <property type="entry name" value="Cro/C1-type_HTH"/>
</dbReference>
<dbReference type="Proteomes" id="UP000679848">
    <property type="component" value="Plasmid pMM59_01"/>
</dbReference>
<dbReference type="PANTHER" id="PTHR46558:SF15">
    <property type="entry name" value="HELIX-TURN-HELIX DOMAIN PROTEIN"/>
    <property type="match status" value="1"/>
</dbReference>
<dbReference type="SUPFAM" id="SSF103473">
    <property type="entry name" value="MFS general substrate transporter"/>
    <property type="match status" value="1"/>
</dbReference>
<reference evidence="4" key="1">
    <citation type="submission" date="2020-09" db="EMBL/GenBank/DDBJ databases">
        <title>New species isolated from human feces.</title>
        <authorList>
            <person name="Kitahara M."/>
            <person name="Shigeno Y."/>
            <person name="Shime M."/>
            <person name="Matsumoto Y."/>
            <person name="Nakamura S."/>
            <person name="Motooka D."/>
            <person name="Fukuoka S."/>
            <person name="Nishikawa H."/>
            <person name="Benno Y."/>
        </authorList>
    </citation>
    <scope>NUCLEOTIDE SEQUENCE</scope>
    <source>
        <strain evidence="4">MM59</strain>
        <plasmid evidence="4">pMM59_01</plasmid>
    </source>
</reference>
<dbReference type="Gene3D" id="1.10.260.40">
    <property type="entry name" value="lambda repressor-like DNA-binding domains"/>
    <property type="match status" value="1"/>
</dbReference>
<evidence type="ECO:0000256" key="1">
    <source>
        <dbReference type="ARBA" id="ARBA00023125"/>
    </source>
</evidence>
<keyword evidence="2" id="KW-1133">Transmembrane helix</keyword>
<feature type="transmembrane region" description="Helical" evidence="2">
    <location>
        <begin position="115"/>
        <end position="136"/>
    </location>
</feature>